<gene>
    <name evidence="3" type="ORF">F8566_20230</name>
</gene>
<dbReference type="OrthoDB" id="3444499at2"/>
<evidence type="ECO:0000313" key="4">
    <source>
        <dbReference type="Proteomes" id="UP000468735"/>
    </source>
</evidence>
<evidence type="ECO:0000256" key="1">
    <source>
        <dbReference type="SAM" id="Coils"/>
    </source>
</evidence>
<evidence type="ECO:0000313" key="3">
    <source>
        <dbReference type="EMBL" id="KAB2347342.1"/>
    </source>
</evidence>
<dbReference type="EMBL" id="WBMT01000009">
    <property type="protein sequence ID" value="KAB2347342.1"/>
    <property type="molecule type" value="Genomic_DNA"/>
</dbReference>
<reference evidence="3 4" key="1">
    <citation type="submission" date="2019-09" db="EMBL/GenBank/DDBJ databases">
        <title>Actinomadura physcomitrii sp. nov., a novel actinomycete isolated from moss [Physcomitrium sphaericum (Ludw) Fuernr].</title>
        <authorList>
            <person name="Zhuang X."/>
            <person name="Liu C."/>
        </authorList>
    </citation>
    <scope>NUCLEOTIDE SEQUENCE [LARGE SCALE GENOMIC DNA]</scope>
    <source>
        <strain evidence="3 4">HMC1</strain>
    </source>
</reference>
<dbReference type="Proteomes" id="UP000468735">
    <property type="component" value="Unassembled WGS sequence"/>
</dbReference>
<keyword evidence="1" id="KW-0175">Coiled coil</keyword>
<name>A0A6H9YMW7_9ACTN</name>
<feature type="coiled-coil region" evidence="1">
    <location>
        <begin position="383"/>
        <end position="442"/>
    </location>
</feature>
<dbReference type="RefSeq" id="WP_151562086.1">
    <property type="nucleotide sequence ID" value="NZ_WBMT01000009.1"/>
</dbReference>
<comment type="caution">
    <text evidence="3">The sequence shown here is derived from an EMBL/GenBank/DDBJ whole genome shotgun (WGS) entry which is preliminary data.</text>
</comment>
<sequence>MQTDRLRDDSTALLAEGKYTADQLRDMLTKGHAIRNDNGEPSYPIGDAEDLQKAIKAVGRGGKDHDKIRAYIVRRAKALGKTGLLPDDWAASGQMKEALTESIPLVEATRGQRTGSRMRIKLINTGWGSSGHYSEAVLRQAAADRVFPAGTHMYIDHPTSTENAERPERSVRDLAAVLTSPATFEQGALYGEARVFGPYQQFLTDMAEHIGVSIRATGYAEHGQAEGREGAIITGLTEGISVDFVTKAGRGGQIVEVLESARREMTEARNIGHWLESRLHLALTQFGDDMFGDGRVTREERIAMSSAVGDALTSFAGALEKKAPQLYQRDLYDGPPEPDNSAAMAETILPAPPAKPTTEGAPMTGTPQGAPPSGGAPNDVSEVAQVRTELAETKQKLAEAELEIAKLGDQSRKLAEAEAKLAEAERENKRLLANDAARTKAEESLKESTLPKVAHAKVIAAVTGANVPLNDEGALDEAALVKSIKAAIDEQRDYLTAFAEESGMGTPSGLGGGAGPKVDVETELGEVFRSFDMSESAAGFAAKGRG</sequence>
<keyword evidence="4" id="KW-1185">Reference proteome</keyword>
<protein>
    <submittedName>
        <fullName evidence="3">Uncharacterized protein</fullName>
    </submittedName>
</protein>
<evidence type="ECO:0000256" key="2">
    <source>
        <dbReference type="SAM" id="MobiDB-lite"/>
    </source>
</evidence>
<accession>A0A6H9YMW7</accession>
<feature type="region of interest" description="Disordered" evidence="2">
    <location>
        <begin position="350"/>
        <end position="379"/>
    </location>
</feature>
<organism evidence="3 4">
    <name type="scientific">Actinomadura rudentiformis</name>
    <dbReference type="NCBI Taxonomy" id="359158"/>
    <lineage>
        <taxon>Bacteria</taxon>
        <taxon>Bacillati</taxon>
        <taxon>Actinomycetota</taxon>
        <taxon>Actinomycetes</taxon>
        <taxon>Streptosporangiales</taxon>
        <taxon>Thermomonosporaceae</taxon>
        <taxon>Actinomadura</taxon>
    </lineage>
</organism>
<proteinExistence type="predicted"/>
<dbReference type="AlphaFoldDB" id="A0A6H9YMW7"/>